<dbReference type="Proteomes" id="UP001589810">
    <property type="component" value="Unassembled WGS sequence"/>
</dbReference>
<feature type="transmembrane region" description="Helical" evidence="1">
    <location>
        <begin position="105"/>
        <end position="123"/>
    </location>
</feature>
<feature type="transmembrane region" description="Helical" evidence="1">
    <location>
        <begin position="273"/>
        <end position="292"/>
    </location>
</feature>
<dbReference type="EMBL" id="JBHLUD010000013">
    <property type="protein sequence ID" value="MFC0546448.1"/>
    <property type="molecule type" value="Genomic_DNA"/>
</dbReference>
<feature type="transmembrane region" description="Helical" evidence="1">
    <location>
        <begin position="23"/>
        <end position="43"/>
    </location>
</feature>
<proteinExistence type="predicted"/>
<keyword evidence="3" id="KW-1185">Reference proteome</keyword>
<organism evidence="2 3">
    <name type="scientific">Kutzneria chonburiensis</name>
    <dbReference type="NCBI Taxonomy" id="1483604"/>
    <lineage>
        <taxon>Bacteria</taxon>
        <taxon>Bacillati</taxon>
        <taxon>Actinomycetota</taxon>
        <taxon>Actinomycetes</taxon>
        <taxon>Pseudonocardiales</taxon>
        <taxon>Pseudonocardiaceae</taxon>
        <taxon>Kutzneria</taxon>
    </lineage>
</organism>
<evidence type="ECO:0000313" key="2">
    <source>
        <dbReference type="EMBL" id="MFC0546448.1"/>
    </source>
</evidence>
<protein>
    <recommendedName>
        <fullName evidence="4">Transmembrane protein</fullName>
    </recommendedName>
</protein>
<evidence type="ECO:0008006" key="4">
    <source>
        <dbReference type="Google" id="ProtNLM"/>
    </source>
</evidence>
<feature type="transmembrane region" description="Helical" evidence="1">
    <location>
        <begin position="345"/>
        <end position="364"/>
    </location>
</feature>
<gene>
    <name evidence="2" type="ORF">ACFFH7_33385</name>
</gene>
<comment type="caution">
    <text evidence="2">The sequence shown here is derived from an EMBL/GenBank/DDBJ whole genome shotgun (WGS) entry which is preliminary data.</text>
</comment>
<name>A0ABV6N1M4_9PSEU</name>
<feature type="transmembrane region" description="Helical" evidence="1">
    <location>
        <begin position="369"/>
        <end position="387"/>
    </location>
</feature>
<keyword evidence="1" id="KW-0472">Membrane</keyword>
<feature type="transmembrane region" description="Helical" evidence="1">
    <location>
        <begin position="183"/>
        <end position="211"/>
    </location>
</feature>
<evidence type="ECO:0000256" key="1">
    <source>
        <dbReference type="SAM" id="Phobius"/>
    </source>
</evidence>
<feature type="transmembrane region" description="Helical" evidence="1">
    <location>
        <begin position="249"/>
        <end position="267"/>
    </location>
</feature>
<sequence length="565" mass="58695">MTTTEMPQVTAEEPAAQTARSRWNWPVALLVLLAAVPVVSMIVEVLRSPRLNFLDYWSVLGLASTPSGQYHLGGLFVLYNGHPVVIAGTLFWLDAKFFGGSNPALGLLVVVLSLVVVAAMASMLPRRLSAVKRAGLVAGFAFLMFSPGNMENFGEGMSGTHWLSGLAPAIVAIALAHRGRTVLALVVAVIACLGHGAAFPVWAALALIAWLRGDRPWKVVTPIVVAVLGGAVAYWTLPSSGSIPLPTFALDRLLAVVSGTLGMLWSTQIPDQAMLAGALSLIVLVVGIALVVRSRTLRPELRGPADEPVDNAGWTGLSVHILLAAIMIGISRAGLGDTVGESGRYAVISGIAACSVVAMVVLLWRKLAVLPAVVIAVTAGLVTFTMGSEQATNVRNQYPDQTVLAIAAQLDATKSMTGLRMNTSILPVVKGLGAYPFTKDFSLDCGGIELGSKLDVSQAPVLPGGPGHGRSGGYVESGPVVGDAVLGGWAMIDNKGPDCVLVVDDQHNVVGGGAVGIRRGDVAAAMHSSTFETGWHAVAAPQATNPQVVVIAAGKPYRLPVAPKQ</sequence>
<feature type="transmembrane region" description="Helical" evidence="1">
    <location>
        <begin position="217"/>
        <end position="237"/>
    </location>
</feature>
<reference evidence="2 3" key="1">
    <citation type="submission" date="2024-09" db="EMBL/GenBank/DDBJ databases">
        <authorList>
            <person name="Sun Q."/>
            <person name="Mori K."/>
        </authorList>
    </citation>
    <scope>NUCLEOTIDE SEQUENCE [LARGE SCALE GENOMIC DNA]</scope>
    <source>
        <strain evidence="2 3">TBRC 1432</strain>
    </source>
</reference>
<evidence type="ECO:0000313" key="3">
    <source>
        <dbReference type="Proteomes" id="UP001589810"/>
    </source>
</evidence>
<feature type="transmembrane region" description="Helical" evidence="1">
    <location>
        <begin position="72"/>
        <end position="93"/>
    </location>
</feature>
<feature type="transmembrane region" description="Helical" evidence="1">
    <location>
        <begin position="159"/>
        <end position="176"/>
    </location>
</feature>
<accession>A0ABV6N1M4</accession>
<keyword evidence="1" id="KW-0812">Transmembrane</keyword>
<dbReference type="RefSeq" id="WP_273936690.1">
    <property type="nucleotide sequence ID" value="NZ_CP097263.1"/>
</dbReference>
<keyword evidence="1" id="KW-1133">Transmembrane helix</keyword>
<feature type="transmembrane region" description="Helical" evidence="1">
    <location>
        <begin position="312"/>
        <end position="333"/>
    </location>
</feature>